<feature type="repeat" description="Solcar" evidence="10">
    <location>
        <begin position="262"/>
        <end position="364"/>
    </location>
</feature>
<keyword evidence="8" id="KW-0496">Mitochondrion</keyword>
<dbReference type="AlphaFoldDB" id="A0A2P1L4C6"/>
<dbReference type="InterPro" id="IPR018108">
    <property type="entry name" value="MCP_transmembrane"/>
</dbReference>
<proteinExistence type="evidence at transcript level"/>
<organism evidence="13">
    <name type="scientific">Littorina littorea</name>
    <name type="common">Common periwinkle</name>
    <dbReference type="NCBI Taxonomy" id="31216"/>
    <lineage>
        <taxon>Eukaryota</taxon>
        <taxon>Metazoa</taxon>
        <taxon>Spiralia</taxon>
        <taxon>Lophotrochozoa</taxon>
        <taxon>Mollusca</taxon>
        <taxon>Gastropoda</taxon>
        <taxon>Caenogastropoda</taxon>
        <taxon>Littorinimorpha</taxon>
        <taxon>Littorinoidea</taxon>
        <taxon>Littorinidae</taxon>
        <taxon>Littorina</taxon>
    </lineage>
</organism>
<evidence type="ECO:0000256" key="2">
    <source>
        <dbReference type="ARBA" id="ARBA00006375"/>
    </source>
</evidence>
<dbReference type="SUPFAM" id="SSF103506">
    <property type="entry name" value="Mitochondrial carrier"/>
    <property type="match status" value="1"/>
</dbReference>
<evidence type="ECO:0000256" key="8">
    <source>
        <dbReference type="ARBA" id="ARBA00023128"/>
    </source>
</evidence>
<dbReference type="InterPro" id="IPR023395">
    <property type="entry name" value="MCP_dom_sf"/>
</dbReference>
<keyword evidence="3 11" id="KW-0813">Transport</keyword>
<evidence type="ECO:0000256" key="4">
    <source>
        <dbReference type="ARBA" id="ARBA00022692"/>
    </source>
</evidence>
<evidence type="ECO:0000256" key="3">
    <source>
        <dbReference type="ARBA" id="ARBA00022448"/>
    </source>
</evidence>
<feature type="region of interest" description="Disordered" evidence="12">
    <location>
        <begin position="1"/>
        <end position="22"/>
    </location>
</feature>
<keyword evidence="7" id="KW-1133">Transmembrane helix</keyword>
<keyword evidence="9 10" id="KW-0472">Membrane</keyword>
<keyword evidence="5" id="KW-0677">Repeat</keyword>
<evidence type="ECO:0000256" key="5">
    <source>
        <dbReference type="ARBA" id="ARBA00022737"/>
    </source>
</evidence>
<name>A0A2P1L4C6_LITLI</name>
<accession>A0A2P1L4C6</accession>
<dbReference type="InterPro" id="IPR039158">
    <property type="entry name" value="SLC25A46"/>
</dbReference>
<evidence type="ECO:0000313" key="13">
    <source>
        <dbReference type="EMBL" id="AVP12657.1"/>
    </source>
</evidence>
<dbReference type="GO" id="GO:0090149">
    <property type="term" value="P:mitochondrial membrane fission"/>
    <property type="evidence" value="ECO:0007669"/>
    <property type="project" value="InterPro"/>
</dbReference>
<evidence type="ECO:0000256" key="11">
    <source>
        <dbReference type="RuleBase" id="RU000488"/>
    </source>
</evidence>
<evidence type="ECO:0000256" key="12">
    <source>
        <dbReference type="SAM" id="MobiDB-lite"/>
    </source>
</evidence>
<comment type="similarity">
    <text evidence="2 11">Belongs to the mitochondrial carrier (TC 2.A.29) family.</text>
</comment>
<keyword evidence="4 10" id="KW-0812">Transmembrane</keyword>
<keyword evidence="6" id="KW-1000">Mitochondrion outer membrane</keyword>
<dbReference type="EMBL" id="MG596902">
    <property type="protein sequence ID" value="AVP12657.1"/>
    <property type="molecule type" value="mRNA"/>
</dbReference>
<dbReference type="GO" id="GO:0005741">
    <property type="term" value="C:mitochondrial outer membrane"/>
    <property type="evidence" value="ECO:0007669"/>
    <property type="project" value="UniProtKB-SubCell"/>
</dbReference>
<feature type="region of interest" description="Disordered" evidence="12">
    <location>
        <begin position="368"/>
        <end position="406"/>
    </location>
</feature>
<dbReference type="PROSITE" id="PS50920">
    <property type="entry name" value="SOLCAR"/>
    <property type="match status" value="1"/>
</dbReference>
<evidence type="ECO:0000256" key="9">
    <source>
        <dbReference type="ARBA" id="ARBA00023136"/>
    </source>
</evidence>
<evidence type="ECO:0000256" key="6">
    <source>
        <dbReference type="ARBA" id="ARBA00022787"/>
    </source>
</evidence>
<comment type="subcellular location">
    <subcellularLocation>
        <location evidence="1">Mitochondrion outer membrane</location>
        <topology evidence="1">Multi-pass membrane protein</topology>
    </subcellularLocation>
</comment>
<sequence length="406" mass="45686">MGTRVMNDYSYPEGQYSPQRPIERLGERENVSGYELPKKESSQNEQIQRVLGLSIGFCSIFSEQLISHPCIVLRRQCQVHHNGGWYHLTPFTLVTTLLNLQRTQGGWTLWKGIGGVFVVKGINLASENIISEITPFPKEVSRHSSLRKYGEHILLKALGYVITTPFYTASLIETVQSDIASEKPGVLDTLREGVSRVAGWGAPQSGRLIPVWQLVGPTVGLRLSHYFISAIANYTVISSKRSEQQERRDLPGEGNHQLTPYEQYFPELLATFTGQLLADFVLYPLETVVHRLYIQGTRTIIDNTDIGLGVIPISTRYEGFMDCFRCIFAEEGIQGFYRGFGALVMQYMAHAMILRTAKLLFERLSQEFGPPPQRRTERSAMSLQPSPPSPYPSLSSSYGKHSPRPL</sequence>
<dbReference type="PANTHER" id="PTHR21252">
    <property type="entry name" value="TB1 PROTEIN-RELATED"/>
    <property type="match status" value="1"/>
</dbReference>
<protein>
    <submittedName>
        <fullName evidence="13">Solute carrier family 25 member 46</fullName>
    </submittedName>
</protein>
<reference evidence="13" key="1">
    <citation type="journal article" date="2018" name="Dev. Comp. Immunol.">
        <title>Immune repertoire in the transcriptome of Littorina littorea reveals new trends in lophotrochozoan proto-complement evolution.</title>
        <authorList>
            <person name="Gorbushin A.M."/>
        </authorList>
    </citation>
    <scope>NUCLEOTIDE SEQUENCE</scope>
</reference>
<evidence type="ECO:0000256" key="10">
    <source>
        <dbReference type="PROSITE-ProRule" id="PRU00282"/>
    </source>
</evidence>
<dbReference type="Gene3D" id="1.50.40.10">
    <property type="entry name" value="Mitochondrial carrier domain"/>
    <property type="match status" value="1"/>
</dbReference>
<evidence type="ECO:0000256" key="1">
    <source>
        <dbReference type="ARBA" id="ARBA00004374"/>
    </source>
</evidence>
<evidence type="ECO:0000256" key="7">
    <source>
        <dbReference type="ARBA" id="ARBA00022989"/>
    </source>
</evidence>
<dbReference type="PANTHER" id="PTHR21252:SF2">
    <property type="entry name" value="MITOCHONDRIAL OUTER MEMBRANE PROTEIN SLC25A46"/>
    <property type="match status" value="1"/>
</dbReference>
<dbReference type="Pfam" id="PF00153">
    <property type="entry name" value="Mito_carr"/>
    <property type="match status" value="1"/>
</dbReference>